<organism evidence="2 3">
    <name type="scientific">Dankookia rubra</name>
    <dbReference type="NCBI Taxonomy" id="1442381"/>
    <lineage>
        <taxon>Bacteria</taxon>
        <taxon>Pseudomonadati</taxon>
        <taxon>Pseudomonadota</taxon>
        <taxon>Alphaproteobacteria</taxon>
        <taxon>Acetobacterales</taxon>
        <taxon>Roseomonadaceae</taxon>
        <taxon>Dankookia</taxon>
    </lineage>
</organism>
<keyword evidence="1" id="KW-0732">Signal</keyword>
<gene>
    <name evidence="2" type="ORF">E2C06_27495</name>
</gene>
<dbReference type="RefSeq" id="WP_133291787.1">
    <property type="nucleotide sequence ID" value="NZ_SMSJ01000067.1"/>
</dbReference>
<dbReference type="InterPro" id="IPR006311">
    <property type="entry name" value="TAT_signal"/>
</dbReference>
<dbReference type="InterPro" id="IPR010869">
    <property type="entry name" value="DUF1501"/>
</dbReference>
<dbReference type="PROSITE" id="PS51318">
    <property type="entry name" value="TAT"/>
    <property type="match status" value="1"/>
</dbReference>
<comment type="caution">
    <text evidence="2">The sequence shown here is derived from an EMBL/GenBank/DDBJ whole genome shotgun (WGS) entry which is preliminary data.</text>
</comment>
<reference evidence="2 3" key="1">
    <citation type="journal article" date="2016" name="J. Microbiol.">
        <title>Dankookia rubra gen. nov., sp. nov., an alphaproteobacterium isolated from sediment of a shallow stream.</title>
        <authorList>
            <person name="Kim W.H."/>
            <person name="Kim D.H."/>
            <person name="Kang K."/>
            <person name="Ahn T.Y."/>
        </authorList>
    </citation>
    <scope>NUCLEOTIDE SEQUENCE [LARGE SCALE GENOMIC DNA]</scope>
    <source>
        <strain evidence="2 3">JCM30602</strain>
    </source>
</reference>
<feature type="signal peptide" evidence="1">
    <location>
        <begin position="1"/>
        <end position="29"/>
    </location>
</feature>
<protein>
    <submittedName>
        <fullName evidence="2">DUF1501 domain-containing protein</fullName>
    </submittedName>
</protein>
<name>A0A4R5Q9H6_9PROT</name>
<keyword evidence="3" id="KW-1185">Reference proteome</keyword>
<dbReference type="OrthoDB" id="9779968at2"/>
<dbReference type="AlphaFoldDB" id="A0A4R5Q9H6"/>
<sequence length="409" mass="42858">MTMLLGRRGLLRAGLAATALPGLRGMAFADPAATREVPLLILVFLRGGMDGMHFLSPADDRDFTELRIPTLRNAAEGDRAGERLDAVPGTDFRLHPGAAALAGIWREGRMAIWPAAGVPQPTRSHFEAQSIMGWGQGRSGEAHGHAGWLAAWAEATGGAAPVVALSGQDRAVTELIGARRGLAVPSLARGLEMPGGEFGTAMLEALHRQARGPVAEAGRSALASLRGLDRLLPRNAAGQVQPYAPANGADYGPAAEFGRSLATVAQVARLQPGLTAAAVDLGGWDTHDGQAGRFDNRVRMLNRGLAALDADLRDLPRRWTVLVTSEFGRRLRANRSGGTDHGRAGTVFAFGGGGTRGFGLGRQFGPWPGLSADALEDGVDLRVTTDYREAFRQVVAELAPGAPGPFGNG</sequence>
<dbReference type="PANTHER" id="PTHR43737">
    <property type="entry name" value="BLL7424 PROTEIN"/>
    <property type="match status" value="1"/>
</dbReference>
<evidence type="ECO:0000256" key="1">
    <source>
        <dbReference type="SAM" id="SignalP"/>
    </source>
</evidence>
<proteinExistence type="predicted"/>
<dbReference type="PANTHER" id="PTHR43737:SF1">
    <property type="entry name" value="DUF1501 DOMAIN-CONTAINING PROTEIN"/>
    <property type="match status" value="1"/>
</dbReference>
<evidence type="ECO:0000313" key="2">
    <source>
        <dbReference type="EMBL" id="TDH59416.1"/>
    </source>
</evidence>
<accession>A0A4R5Q9H6</accession>
<dbReference type="Pfam" id="PF07394">
    <property type="entry name" value="DUF1501"/>
    <property type="match status" value="1"/>
</dbReference>
<dbReference type="Proteomes" id="UP000295096">
    <property type="component" value="Unassembled WGS sequence"/>
</dbReference>
<dbReference type="EMBL" id="SMSJ01000067">
    <property type="protein sequence ID" value="TDH59416.1"/>
    <property type="molecule type" value="Genomic_DNA"/>
</dbReference>
<evidence type="ECO:0000313" key="3">
    <source>
        <dbReference type="Proteomes" id="UP000295096"/>
    </source>
</evidence>
<feature type="chain" id="PRO_5020278340" evidence="1">
    <location>
        <begin position="30"/>
        <end position="409"/>
    </location>
</feature>